<reference evidence="8 9" key="1">
    <citation type="submission" date="2019-03" db="EMBL/GenBank/DDBJ databases">
        <authorList>
            <consortium name="Pathogen Informatics"/>
        </authorList>
    </citation>
    <scope>NUCLEOTIDE SEQUENCE [LARGE SCALE GENOMIC DNA]</scope>
    <source>
        <strain evidence="8 9">NCTC12993</strain>
    </source>
</reference>
<accession>A0A485CSL5</accession>
<organism evidence="8 9">
    <name type="scientific">Kluyvera cryocrescens</name>
    <name type="common">Kluyvera citrophila</name>
    <dbReference type="NCBI Taxonomy" id="580"/>
    <lineage>
        <taxon>Bacteria</taxon>
        <taxon>Pseudomonadati</taxon>
        <taxon>Pseudomonadota</taxon>
        <taxon>Gammaproteobacteria</taxon>
        <taxon>Enterobacterales</taxon>
        <taxon>Enterobacteriaceae</taxon>
        <taxon>Kluyvera</taxon>
    </lineage>
</organism>
<dbReference type="Proteomes" id="UP000401081">
    <property type="component" value="Unassembled WGS sequence"/>
</dbReference>
<dbReference type="PANTHER" id="PTHR34597:SF3">
    <property type="entry name" value="OUTER MEMBRANE TRANSPORTER CDIB"/>
    <property type="match status" value="1"/>
</dbReference>
<dbReference type="Pfam" id="PF08479">
    <property type="entry name" value="POTRA_2"/>
    <property type="match status" value="1"/>
</dbReference>
<dbReference type="GO" id="GO:0008320">
    <property type="term" value="F:protein transmembrane transporter activity"/>
    <property type="evidence" value="ECO:0007669"/>
    <property type="project" value="TreeGrafter"/>
</dbReference>
<evidence type="ECO:0000256" key="4">
    <source>
        <dbReference type="SAM" id="MobiDB-lite"/>
    </source>
</evidence>
<evidence type="ECO:0000259" key="6">
    <source>
        <dbReference type="Pfam" id="PF08479"/>
    </source>
</evidence>
<dbReference type="GO" id="GO:0098046">
    <property type="term" value="C:type V protein secretion system complex"/>
    <property type="evidence" value="ECO:0007669"/>
    <property type="project" value="TreeGrafter"/>
</dbReference>
<evidence type="ECO:0000259" key="5">
    <source>
        <dbReference type="Pfam" id="PF03865"/>
    </source>
</evidence>
<dbReference type="GO" id="GO:0046819">
    <property type="term" value="P:protein secretion by the type V secretion system"/>
    <property type="evidence" value="ECO:0007669"/>
    <property type="project" value="TreeGrafter"/>
</dbReference>
<sequence>MGTIQNRFITHGWVTSRVLVPEQDLTSGTLVLQVVPGRVRQVRYQDGSDVGATLYTAMPARAGSLLDVRDIEQGLENLQRLPTVQASMEIVPGEAPGESDIVIKRKQTKAWRVNAWVDNSGTEETGKKPGRDDAGLG</sequence>
<feature type="domain" description="Polypeptide-transport-associated ShlB-type" evidence="6">
    <location>
        <begin position="3"/>
        <end position="37"/>
    </location>
</feature>
<dbReference type="InterPro" id="IPR005565">
    <property type="entry name" value="Hemolysn_activator_HlyB_C"/>
</dbReference>
<evidence type="ECO:0000313" key="9">
    <source>
        <dbReference type="Proteomes" id="UP000401081"/>
    </source>
</evidence>
<dbReference type="InterPro" id="IPR035251">
    <property type="entry name" value="ShlB_POTRA"/>
</dbReference>
<evidence type="ECO:0000313" key="8">
    <source>
        <dbReference type="EMBL" id="VFS87511.1"/>
    </source>
</evidence>
<feature type="region of interest" description="Disordered" evidence="4">
    <location>
        <begin position="117"/>
        <end position="137"/>
    </location>
</feature>
<protein>
    <submittedName>
        <fullName evidence="8">Hemolysin transporter protein shlB</fullName>
    </submittedName>
</protein>
<proteinExistence type="predicted"/>
<dbReference type="EMBL" id="CAADJD010000028">
    <property type="protein sequence ID" value="VFS87511.1"/>
    <property type="molecule type" value="Genomic_DNA"/>
</dbReference>
<dbReference type="Pfam" id="PF03865">
    <property type="entry name" value="ShlB"/>
    <property type="match status" value="1"/>
</dbReference>
<dbReference type="InterPro" id="IPR051544">
    <property type="entry name" value="TPS_OM_transporter"/>
</dbReference>
<name>A0A485CSL5_KLUCR</name>
<evidence type="ECO:0000259" key="7">
    <source>
        <dbReference type="Pfam" id="PF17287"/>
    </source>
</evidence>
<evidence type="ECO:0000256" key="1">
    <source>
        <dbReference type="ARBA" id="ARBA00022452"/>
    </source>
</evidence>
<evidence type="ECO:0000256" key="2">
    <source>
        <dbReference type="ARBA" id="ARBA00022692"/>
    </source>
</evidence>
<keyword evidence="1" id="KW-0472">Membrane</keyword>
<keyword evidence="2" id="KW-0812">Transmembrane</keyword>
<dbReference type="Pfam" id="PF17287">
    <property type="entry name" value="POTRA_3"/>
    <property type="match status" value="1"/>
</dbReference>
<dbReference type="PANTHER" id="PTHR34597">
    <property type="entry name" value="SLR1661 PROTEIN"/>
    <property type="match status" value="1"/>
</dbReference>
<feature type="compositionally biased region" description="Basic and acidic residues" evidence="4">
    <location>
        <begin position="124"/>
        <end position="137"/>
    </location>
</feature>
<dbReference type="Gene3D" id="3.10.20.310">
    <property type="entry name" value="membrane protein fhac"/>
    <property type="match status" value="2"/>
</dbReference>
<keyword evidence="1" id="KW-1134">Transmembrane beta strand</keyword>
<evidence type="ECO:0000256" key="3">
    <source>
        <dbReference type="ARBA" id="ARBA00023237"/>
    </source>
</evidence>
<dbReference type="AlphaFoldDB" id="A0A485CSL5"/>
<gene>
    <name evidence="8" type="primary">shlB_2</name>
    <name evidence="8" type="ORF">NCTC12993_06940</name>
</gene>
<dbReference type="InterPro" id="IPR013686">
    <property type="entry name" value="Polypept-transport_assoc_ShlB"/>
</dbReference>
<keyword evidence="9" id="KW-1185">Reference proteome</keyword>
<feature type="domain" description="ShlB POTRA" evidence="7">
    <location>
        <begin position="38"/>
        <end position="92"/>
    </location>
</feature>
<feature type="domain" description="Haemolysin activator HlyB C-terminal" evidence="5">
    <location>
        <begin position="97"/>
        <end position="130"/>
    </location>
</feature>
<keyword evidence="3" id="KW-0998">Cell outer membrane</keyword>